<dbReference type="STRING" id="213588.SAMN02745204_01792"/>
<reference evidence="2" key="1">
    <citation type="submission" date="2016-11" db="EMBL/GenBank/DDBJ databases">
        <authorList>
            <person name="Varghese N."/>
            <person name="Submissions S."/>
        </authorList>
    </citation>
    <scope>NUCLEOTIDE SEQUENCE [LARGE SCALE GENOMIC DNA]</scope>
    <source>
        <strain evidence="2">DSM 14834</strain>
    </source>
</reference>
<accession>A0A1M4YXX8</accession>
<evidence type="ECO:0000313" key="1">
    <source>
        <dbReference type="EMBL" id="SHF10417.1"/>
    </source>
</evidence>
<dbReference type="RefSeq" id="WP_072756242.1">
    <property type="nucleotide sequence ID" value="NZ_FQUK01000031.1"/>
</dbReference>
<gene>
    <name evidence="1" type="ORF">SAMN02745204_01792</name>
</gene>
<evidence type="ECO:0000313" key="2">
    <source>
        <dbReference type="Proteomes" id="UP000242857"/>
    </source>
</evidence>
<dbReference type="EMBL" id="FQUK01000031">
    <property type="protein sequence ID" value="SHF10417.1"/>
    <property type="molecule type" value="Genomic_DNA"/>
</dbReference>
<proteinExistence type="predicted"/>
<dbReference type="AlphaFoldDB" id="A0A1M4YXX8"/>
<protein>
    <submittedName>
        <fullName evidence="1">Uncharacterized protein</fullName>
    </submittedName>
</protein>
<organism evidence="1 2">
    <name type="scientific">Thermomonas hydrothermalis</name>
    <dbReference type="NCBI Taxonomy" id="213588"/>
    <lineage>
        <taxon>Bacteria</taxon>
        <taxon>Pseudomonadati</taxon>
        <taxon>Pseudomonadota</taxon>
        <taxon>Gammaproteobacteria</taxon>
        <taxon>Lysobacterales</taxon>
        <taxon>Lysobacteraceae</taxon>
        <taxon>Thermomonas</taxon>
    </lineage>
</organism>
<keyword evidence="2" id="KW-1185">Reference proteome</keyword>
<dbReference type="OrthoDB" id="5985451at2"/>
<dbReference type="Proteomes" id="UP000242857">
    <property type="component" value="Unassembled WGS sequence"/>
</dbReference>
<sequence length="113" mass="12721">MPTRYYIRLPDPPAARGPIPALAFRSHSAEGFAEELQHALRTRDLFDRWSALQDDPDNVDPALSSTDPEAIVHGTQSDLHVDLIVDTRLPSTVLRQRMQLLAGDHWQLRDVTA</sequence>
<name>A0A1M4YXX8_9GAMM</name>